<gene>
    <name evidence="11" type="primary">AUGUSTUS-3.0.2_12815</name>
    <name evidence="11" type="ORF">TcasGA2_TC012815</name>
</gene>
<dbReference type="HOGENOM" id="CLU_025826_0_0_1"/>
<protein>
    <recommendedName>
        <fullName evidence="10">Ionotropic glutamate receptor C-terminal domain-containing protein</fullName>
    </recommendedName>
</protein>
<dbReference type="Proteomes" id="UP000007266">
    <property type="component" value="Linkage group 9"/>
</dbReference>
<keyword evidence="8" id="KW-0325">Glycoprotein</keyword>
<feature type="transmembrane region" description="Helical" evidence="9">
    <location>
        <begin position="250"/>
        <end position="270"/>
    </location>
</feature>
<dbReference type="InParanoid" id="D6X0V7"/>
<evidence type="ECO:0000313" key="11">
    <source>
        <dbReference type="EMBL" id="EFA10559.2"/>
    </source>
</evidence>
<dbReference type="InterPro" id="IPR001320">
    <property type="entry name" value="Iontro_rcpt_C"/>
</dbReference>
<dbReference type="GO" id="GO:0005886">
    <property type="term" value="C:plasma membrane"/>
    <property type="evidence" value="ECO:0007669"/>
    <property type="project" value="UniProtKB-SubCell"/>
</dbReference>
<dbReference type="OMA" id="LHIMEEC"/>
<evidence type="ECO:0000256" key="8">
    <source>
        <dbReference type="ARBA" id="ARBA00023180"/>
    </source>
</evidence>
<dbReference type="PANTHER" id="PTHR42643:SF35">
    <property type="entry name" value="IONOTROPIC RECEPTOR 68A, ISOFORM A"/>
    <property type="match status" value="1"/>
</dbReference>
<dbReference type="InterPro" id="IPR052192">
    <property type="entry name" value="Insect_Ionotropic_Sensory_Rcpt"/>
</dbReference>
<dbReference type="SUPFAM" id="SSF53850">
    <property type="entry name" value="Periplasmic binding protein-like II"/>
    <property type="match status" value="1"/>
</dbReference>
<proteinExistence type="inferred from homology"/>
<dbReference type="STRING" id="7070.D6X0V7"/>
<evidence type="ECO:0000256" key="5">
    <source>
        <dbReference type="ARBA" id="ARBA00022989"/>
    </source>
</evidence>
<dbReference type="Gene3D" id="1.10.287.70">
    <property type="match status" value="1"/>
</dbReference>
<dbReference type="Pfam" id="PF00060">
    <property type="entry name" value="Lig_chan"/>
    <property type="match status" value="1"/>
</dbReference>
<keyword evidence="5 9" id="KW-1133">Transmembrane helix</keyword>
<dbReference type="GO" id="GO:0015276">
    <property type="term" value="F:ligand-gated monoatomic ion channel activity"/>
    <property type="evidence" value="ECO:0007669"/>
    <property type="project" value="InterPro"/>
</dbReference>
<keyword evidence="7" id="KW-0675">Receptor</keyword>
<evidence type="ECO:0000259" key="10">
    <source>
        <dbReference type="Pfam" id="PF00060"/>
    </source>
</evidence>
<evidence type="ECO:0000256" key="2">
    <source>
        <dbReference type="ARBA" id="ARBA00008685"/>
    </source>
</evidence>
<dbReference type="FunCoup" id="D6X0V7">
    <property type="interactions" value="13"/>
</dbReference>
<feature type="transmembrane region" description="Helical" evidence="9">
    <location>
        <begin position="337"/>
        <end position="355"/>
    </location>
</feature>
<dbReference type="GO" id="GO:0050906">
    <property type="term" value="P:detection of stimulus involved in sensory perception"/>
    <property type="evidence" value="ECO:0007669"/>
    <property type="project" value="UniProtKB-ARBA"/>
</dbReference>
<reference evidence="11 12" key="1">
    <citation type="journal article" date="2008" name="Nature">
        <title>The genome of the model beetle and pest Tribolium castaneum.</title>
        <authorList>
            <consortium name="Tribolium Genome Sequencing Consortium"/>
            <person name="Richards S."/>
            <person name="Gibbs R.A."/>
            <person name="Weinstock G.M."/>
            <person name="Brown S.J."/>
            <person name="Denell R."/>
            <person name="Beeman R.W."/>
            <person name="Gibbs R."/>
            <person name="Beeman R.W."/>
            <person name="Brown S.J."/>
            <person name="Bucher G."/>
            <person name="Friedrich M."/>
            <person name="Grimmelikhuijzen C.J."/>
            <person name="Klingler M."/>
            <person name="Lorenzen M."/>
            <person name="Richards S."/>
            <person name="Roth S."/>
            <person name="Schroder R."/>
            <person name="Tautz D."/>
            <person name="Zdobnov E.M."/>
            <person name="Muzny D."/>
            <person name="Gibbs R.A."/>
            <person name="Weinstock G.M."/>
            <person name="Attaway T."/>
            <person name="Bell S."/>
            <person name="Buhay C.J."/>
            <person name="Chandrabose M.N."/>
            <person name="Chavez D."/>
            <person name="Clerk-Blankenburg K.P."/>
            <person name="Cree A."/>
            <person name="Dao M."/>
            <person name="Davis C."/>
            <person name="Chacko J."/>
            <person name="Dinh H."/>
            <person name="Dugan-Rocha S."/>
            <person name="Fowler G."/>
            <person name="Garner T.T."/>
            <person name="Garnes J."/>
            <person name="Gnirke A."/>
            <person name="Hawes A."/>
            <person name="Hernandez J."/>
            <person name="Hines S."/>
            <person name="Holder M."/>
            <person name="Hume J."/>
            <person name="Jhangiani S.N."/>
            <person name="Joshi V."/>
            <person name="Khan Z.M."/>
            <person name="Jackson L."/>
            <person name="Kovar C."/>
            <person name="Kowis A."/>
            <person name="Lee S."/>
            <person name="Lewis L.R."/>
            <person name="Margolis J."/>
            <person name="Morgan M."/>
            <person name="Nazareth L.V."/>
            <person name="Nguyen N."/>
            <person name="Okwuonu G."/>
            <person name="Parker D."/>
            <person name="Richards S."/>
            <person name="Ruiz S.J."/>
            <person name="Santibanez J."/>
            <person name="Savard J."/>
            <person name="Scherer S.E."/>
            <person name="Schneider B."/>
            <person name="Sodergren E."/>
            <person name="Tautz D."/>
            <person name="Vattahil S."/>
            <person name="Villasana D."/>
            <person name="White C.S."/>
            <person name="Wright R."/>
            <person name="Park Y."/>
            <person name="Beeman R.W."/>
            <person name="Lord J."/>
            <person name="Oppert B."/>
            <person name="Lorenzen M."/>
            <person name="Brown S."/>
            <person name="Wang L."/>
            <person name="Savard J."/>
            <person name="Tautz D."/>
            <person name="Richards S."/>
            <person name="Weinstock G."/>
            <person name="Gibbs R.A."/>
            <person name="Liu Y."/>
            <person name="Worley K."/>
            <person name="Weinstock G."/>
            <person name="Elsik C.G."/>
            <person name="Reese J.T."/>
            <person name="Elhaik E."/>
            <person name="Landan G."/>
            <person name="Graur D."/>
            <person name="Arensburger P."/>
            <person name="Atkinson P."/>
            <person name="Beeman R.W."/>
            <person name="Beidler J."/>
            <person name="Brown S.J."/>
            <person name="Demuth J.P."/>
            <person name="Drury D.W."/>
            <person name="Du Y.Z."/>
            <person name="Fujiwara H."/>
            <person name="Lorenzen M."/>
            <person name="Maselli V."/>
            <person name="Osanai M."/>
            <person name="Park Y."/>
            <person name="Robertson H.M."/>
            <person name="Tu Z."/>
            <person name="Wang J.J."/>
            <person name="Wang S."/>
            <person name="Richards S."/>
            <person name="Song H."/>
            <person name="Zhang L."/>
            <person name="Sodergren E."/>
            <person name="Werner D."/>
            <person name="Stanke M."/>
            <person name="Morgenstern B."/>
            <person name="Solovyev V."/>
            <person name="Kosarev P."/>
            <person name="Brown G."/>
            <person name="Chen H.C."/>
            <person name="Ermolaeva O."/>
            <person name="Hlavina W."/>
            <person name="Kapustin Y."/>
            <person name="Kiryutin B."/>
            <person name="Kitts P."/>
            <person name="Maglott D."/>
            <person name="Pruitt K."/>
            <person name="Sapojnikov V."/>
            <person name="Souvorov A."/>
            <person name="Mackey A.J."/>
            <person name="Waterhouse R.M."/>
            <person name="Wyder S."/>
            <person name="Zdobnov E.M."/>
            <person name="Zdobnov E.M."/>
            <person name="Wyder S."/>
            <person name="Kriventseva E.V."/>
            <person name="Kadowaki T."/>
            <person name="Bork P."/>
            <person name="Aranda M."/>
            <person name="Bao R."/>
            <person name="Beermann A."/>
            <person name="Berns N."/>
            <person name="Bolognesi R."/>
            <person name="Bonneton F."/>
            <person name="Bopp D."/>
            <person name="Brown S.J."/>
            <person name="Bucher G."/>
            <person name="Butts T."/>
            <person name="Chaumot A."/>
            <person name="Denell R.E."/>
            <person name="Ferrier D.E."/>
            <person name="Friedrich M."/>
            <person name="Gordon C.M."/>
            <person name="Jindra M."/>
            <person name="Klingler M."/>
            <person name="Lan Q."/>
            <person name="Lattorff H.M."/>
            <person name="Laudet V."/>
            <person name="von Levetsow C."/>
            <person name="Liu Z."/>
            <person name="Lutz R."/>
            <person name="Lynch J.A."/>
            <person name="da Fonseca R.N."/>
            <person name="Posnien N."/>
            <person name="Reuter R."/>
            <person name="Roth S."/>
            <person name="Savard J."/>
            <person name="Schinko J.B."/>
            <person name="Schmitt C."/>
            <person name="Schoppmeier M."/>
            <person name="Schroder R."/>
            <person name="Shippy T.D."/>
            <person name="Simonnet F."/>
            <person name="Marques-Souza H."/>
            <person name="Tautz D."/>
            <person name="Tomoyasu Y."/>
            <person name="Trauner J."/>
            <person name="Van der Zee M."/>
            <person name="Vervoort M."/>
            <person name="Wittkopp N."/>
            <person name="Wimmer E.A."/>
            <person name="Yang X."/>
            <person name="Jones A.K."/>
            <person name="Sattelle D.B."/>
            <person name="Ebert P.R."/>
            <person name="Nelson D."/>
            <person name="Scott J.G."/>
            <person name="Beeman R.W."/>
            <person name="Muthukrishnan S."/>
            <person name="Kramer K.J."/>
            <person name="Arakane Y."/>
            <person name="Beeman R.W."/>
            <person name="Zhu Q."/>
            <person name="Hogenkamp D."/>
            <person name="Dixit R."/>
            <person name="Oppert B."/>
            <person name="Jiang H."/>
            <person name="Zou Z."/>
            <person name="Marshall J."/>
            <person name="Elpidina E."/>
            <person name="Vinokurov K."/>
            <person name="Oppert C."/>
            <person name="Zou Z."/>
            <person name="Evans J."/>
            <person name="Lu Z."/>
            <person name="Zhao P."/>
            <person name="Sumathipala N."/>
            <person name="Altincicek B."/>
            <person name="Vilcinskas A."/>
            <person name="Williams M."/>
            <person name="Hultmark D."/>
            <person name="Hetru C."/>
            <person name="Jiang H."/>
            <person name="Grimmelikhuijzen C.J."/>
            <person name="Hauser F."/>
            <person name="Cazzamali G."/>
            <person name="Williamson M."/>
            <person name="Park Y."/>
            <person name="Li B."/>
            <person name="Tanaka Y."/>
            <person name="Predel R."/>
            <person name="Neupert S."/>
            <person name="Schachtner J."/>
            <person name="Verleyen P."/>
            <person name="Raible F."/>
            <person name="Bork P."/>
            <person name="Friedrich M."/>
            <person name="Walden K.K."/>
            <person name="Robertson H.M."/>
            <person name="Angeli S."/>
            <person name="Foret S."/>
            <person name="Bucher G."/>
            <person name="Schuetz S."/>
            <person name="Maleszka R."/>
            <person name="Wimmer E.A."/>
            <person name="Beeman R.W."/>
            <person name="Lorenzen M."/>
            <person name="Tomoyasu Y."/>
            <person name="Miller S.C."/>
            <person name="Grossmann D."/>
            <person name="Bucher G."/>
        </authorList>
    </citation>
    <scope>NUCLEOTIDE SEQUENCE [LARGE SCALE GENOMIC DNA]</scope>
    <source>
        <strain evidence="11 12">Georgia GA2</strain>
    </source>
</reference>
<feature type="domain" description="Ionotropic glutamate receptor C-terminal" evidence="10">
    <location>
        <begin position="332"/>
        <end position="578"/>
    </location>
</feature>
<keyword evidence="12" id="KW-1185">Reference proteome</keyword>
<keyword evidence="3" id="KW-1003">Cell membrane</keyword>
<evidence type="ECO:0000256" key="6">
    <source>
        <dbReference type="ARBA" id="ARBA00023136"/>
    </source>
</evidence>
<organism evidence="11 12">
    <name type="scientific">Tribolium castaneum</name>
    <name type="common">Red flour beetle</name>
    <dbReference type="NCBI Taxonomy" id="7070"/>
    <lineage>
        <taxon>Eukaryota</taxon>
        <taxon>Metazoa</taxon>
        <taxon>Ecdysozoa</taxon>
        <taxon>Arthropoda</taxon>
        <taxon>Hexapoda</taxon>
        <taxon>Insecta</taxon>
        <taxon>Pterygota</taxon>
        <taxon>Neoptera</taxon>
        <taxon>Endopterygota</taxon>
        <taxon>Coleoptera</taxon>
        <taxon>Polyphaga</taxon>
        <taxon>Cucujiformia</taxon>
        <taxon>Tenebrionidae</taxon>
        <taxon>Tenebrionidae incertae sedis</taxon>
        <taxon>Tribolium</taxon>
    </lineage>
</organism>
<dbReference type="EMBL" id="KQ971372">
    <property type="protein sequence ID" value="EFA10559.2"/>
    <property type="molecule type" value="Genomic_DNA"/>
</dbReference>
<evidence type="ECO:0000256" key="7">
    <source>
        <dbReference type="ARBA" id="ARBA00023170"/>
    </source>
</evidence>
<evidence type="ECO:0000313" key="12">
    <source>
        <dbReference type="Proteomes" id="UP000007266"/>
    </source>
</evidence>
<reference evidence="11 12" key="2">
    <citation type="journal article" date="2010" name="Nucleic Acids Res.">
        <title>BeetleBase in 2010: revisions to provide comprehensive genomic information for Tribolium castaneum.</title>
        <authorList>
            <person name="Kim H.S."/>
            <person name="Murphy T."/>
            <person name="Xia J."/>
            <person name="Caragea D."/>
            <person name="Park Y."/>
            <person name="Beeman R.W."/>
            <person name="Lorenzen M.D."/>
            <person name="Butcher S."/>
            <person name="Manak J.R."/>
            <person name="Brown S.J."/>
        </authorList>
    </citation>
    <scope>GENOME REANNOTATION</scope>
    <source>
        <strain evidence="11 12">Georgia GA2</strain>
    </source>
</reference>
<accession>D6X0V7</accession>
<comment type="subcellular location">
    <subcellularLocation>
        <location evidence="1">Cell membrane</location>
        <topology evidence="1">Multi-pass membrane protein</topology>
    </subcellularLocation>
</comment>
<feature type="transmembrane region" description="Helical" evidence="9">
    <location>
        <begin position="367"/>
        <end position="388"/>
    </location>
</feature>
<dbReference type="AlphaFoldDB" id="D6X0V7"/>
<dbReference type="Gene3D" id="3.40.190.10">
    <property type="entry name" value="Periplasmic binding protein-like II"/>
    <property type="match status" value="1"/>
</dbReference>
<evidence type="ECO:0000256" key="3">
    <source>
        <dbReference type="ARBA" id="ARBA00022475"/>
    </source>
</evidence>
<evidence type="ECO:0000256" key="1">
    <source>
        <dbReference type="ARBA" id="ARBA00004651"/>
    </source>
</evidence>
<name>D6X0V7_TRICA</name>
<feature type="transmembrane region" description="Helical" evidence="9">
    <location>
        <begin position="568"/>
        <end position="588"/>
    </location>
</feature>
<evidence type="ECO:0000256" key="9">
    <source>
        <dbReference type="SAM" id="Phobius"/>
    </source>
</evidence>
<evidence type="ECO:0000256" key="4">
    <source>
        <dbReference type="ARBA" id="ARBA00022692"/>
    </source>
</evidence>
<keyword evidence="4 9" id="KW-0812">Transmembrane</keyword>
<dbReference type="PANTHER" id="PTHR42643">
    <property type="entry name" value="IONOTROPIC RECEPTOR 20A-RELATED"/>
    <property type="match status" value="1"/>
</dbReference>
<dbReference type="eggNOG" id="KOG1052">
    <property type="taxonomic scope" value="Eukaryota"/>
</dbReference>
<keyword evidence="6 9" id="KW-0472">Membrane</keyword>
<sequence>MYLILLSNALQVSRLLRFGDKYRVINTRAKFVLLYDNRLFDKPLFYLWKRIINVIFIRRYSGQKSDTKKNMPWYEITTVPFPTQITSILIPRRLDIWTKSKFRKGIDLFRDKTSDLRNQTLKVAAFSHIPGTTKSLQEKTARTVIGNFSGTEVEVTAMNFHCELYEPVNVDVDLWGGKQSSGKYTGLVGEMVSTNADIALGDLYYTPYILDLMDLSIPYNTECLTFLTPESLTDNSWKTLILPFKYFRPAMWAAVLVCLLICGAVFHALARFHETISQNKSQVLEIHTKRKKIIILSICPEIEKLDSNLKYTKMREQYKPPRFEGQSIGLYQFSEPFNSVLYTYSMLLLVSLPKLPTGWSLRMLTGWYWLYCLLLVVAYRASMTAILARPTPRVTIDTLQELVNSRLKCGGWGEINRQFFKSSLDPITKLIGENFELVNDSNEAVDRVAQGVFAFYENSYYLKEALVKRQLRFQIARTTQNQSEREMRDIAREDRNLHIMTDCVIKMPISIGLQKNSPIKPRVDKYIRRVLEAGLIKKWLQDVMASILNAEVQSTQEEMKAIMNMKKFFGAIVALFIGYFISVVVLIVENVYFHFFVKRNPHYNKYTRSIHHVKKAE</sequence>
<comment type="similarity">
    <text evidence="2">Belongs to the glutamate-gated ion channel (TC 1.A.10.1) family.</text>
</comment>